<keyword evidence="11" id="KW-1185">Reference proteome</keyword>
<feature type="transmembrane region" description="Helical" evidence="7">
    <location>
        <begin position="173"/>
        <end position="190"/>
    </location>
</feature>
<dbReference type="PROSITE" id="PS50893">
    <property type="entry name" value="ABC_TRANSPORTER_2"/>
    <property type="match status" value="1"/>
</dbReference>
<dbReference type="Gene3D" id="1.20.1560.10">
    <property type="entry name" value="ABC transporter type 1, transmembrane domain"/>
    <property type="match status" value="1"/>
</dbReference>
<sequence>MNTTEIAMENRRFAPIRKTWESLMRTAGDRAQSLRSSIFKLGLSAVLQGLALASILPLIDALCITHDMNSALVWLSIFTLCFAFSAALRWRAYHFEFRGEMIMITQFLRTELGRKMRQMPLQDIQGARSGELIHTLLTSVDSTLSYVLGVANAIFTSLLVPIIVAIVLLAYDWRLSLALLAVFPAIVFFYHRRRPAFGQSARGVDEAHKALYSDAVEYIQGLAILKAVGQESAQRHRLQARFDDLEAMQRKDTQLGSSPNLLMTSMVELGMLTVMLLGVYLVMIGQLPLALLGAFLVIVIRFAEPLSSLVLYTYMFDMLESAMGDLDTLRAQPNQVVFEPQQQPRDYGIEFSQMSFQYANSNKVGLCDVSLSIPERSMTAIVGPSGAGKTTLMKLMQRYADPQCGAIRIGGADIRHMSAAELSGLVSVVFQDVYLFNDTVLHNIHIARPSATREEVQQAARLANCDEFVQALPQGYETIVGERGGNLSGGERQRISIARAILKDSPILVLDEPTASLDVENETLVQGALNYLVKSRTVIVISHRLSTVQGADRIVVLEAGRVTECGNHNALMARQGTYYRMQMAQCSTA</sequence>
<dbReference type="GO" id="GO:0005524">
    <property type="term" value="F:ATP binding"/>
    <property type="evidence" value="ECO:0007669"/>
    <property type="project" value="UniProtKB-KW"/>
</dbReference>
<evidence type="ECO:0000313" key="11">
    <source>
        <dbReference type="Proteomes" id="UP001645039"/>
    </source>
</evidence>
<evidence type="ECO:0000256" key="7">
    <source>
        <dbReference type="SAM" id="Phobius"/>
    </source>
</evidence>
<dbReference type="CDD" id="cd07346">
    <property type="entry name" value="ABC_6TM_exporters"/>
    <property type="match status" value="1"/>
</dbReference>
<evidence type="ECO:0000313" key="10">
    <source>
        <dbReference type="EMBL" id="MBE0401379.1"/>
    </source>
</evidence>
<reference evidence="10 11" key="1">
    <citation type="submission" date="2020-07" db="EMBL/GenBank/DDBJ databases">
        <title>Halophilic bacteria isolated from french cheeses.</title>
        <authorList>
            <person name="Kothe C.I."/>
            <person name="Farah-Kraiem B."/>
            <person name="Renault P."/>
            <person name="Dridi B."/>
        </authorList>
    </citation>
    <scope>NUCLEOTIDE SEQUENCE [LARGE SCALE GENOMIC DNA]</scope>
    <source>
        <strain evidence="10 11">FME1</strain>
    </source>
</reference>
<organism evidence="10 11">
    <name type="scientific">Halomonas casei</name>
    <dbReference type="NCBI Taxonomy" id="2742613"/>
    <lineage>
        <taxon>Bacteria</taxon>
        <taxon>Pseudomonadati</taxon>
        <taxon>Pseudomonadota</taxon>
        <taxon>Gammaproteobacteria</taxon>
        <taxon>Oceanospirillales</taxon>
        <taxon>Halomonadaceae</taxon>
        <taxon>Halomonas</taxon>
    </lineage>
</organism>
<feature type="transmembrane region" description="Helical" evidence="7">
    <location>
        <begin position="38"/>
        <end position="59"/>
    </location>
</feature>
<keyword evidence="4 10" id="KW-0067">ATP-binding</keyword>
<dbReference type="InterPro" id="IPR039421">
    <property type="entry name" value="Type_1_exporter"/>
</dbReference>
<evidence type="ECO:0000256" key="2">
    <source>
        <dbReference type="ARBA" id="ARBA00022692"/>
    </source>
</evidence>
<feature type="domain" description="ABC transmembrane type-1" evidence="9">
    <location>
        <begin position="43"/>
        <end position="318"/>
    </location>
</feature>
<evidence type="ECO:0000256" key="3">
    <source>
        <dbReference type="ARBA" id="ARBA00022741"/>
    </source>
</evidence>
<protein>
    <submittedName>
        <fullName evidence="10">ABC transporter ATP-binding protein</fullName>
    </submittedName>
</protein>
<name>A0ABR9F4W8_9GAMM</name>
<evidence type="ECO:0000256" key="1">
    <source>
        <dbReference type="ARBA" id="ARBA00004651"/>
    </source>
</evidence>
<comment type="subcellular location">
    <subcellularLocation>
        <location evidence="1">Cell membrane</location>
        <topology evidence="1">Multi-pass membrane protein</topology>
    </subcellularLocation>
</comment>
<dbReference type="PANTHER" id="PTHR24221">
    <property type="entry name" value="ATP-BINDING CASSETTE SUB-FAMILY B"/>
    <property type="match status" value="1"/>
</dbReference>
<comment type="caution">
    <text evidence="10">The sequence shown here is derived from an EMBL/GenBank/DDBJ whole genome shotgun (WGS) entry which is preliminary data.</text>
</comment>
<keyword evidence="6 7" id="KW-0472">Membrane</keyword>
<feature type="domain" description="ABC transporter" evidence="8">
    <location>
        <begin position="349"/>
        <end position="584"/>
    </location>
</feature>
<evidence type="ECO:0000256" key="6">
    <source>
        <dbReference type="ARBA" id="ARBA00023136"/>
    </source>
</evidence>
<keyword evidence="5 7" id="KW-1133">Transmembrane helix</keyword>
<evidence type="ECO:0000256" key="4">
    <source>
        <dbReference type="ARBA" id="ARBA00022840"/>
    </source>
</evidence>
<dbReference type="PROSITE" id="PS00211">
    <property type="entry name" value="ABC_TRANSPORTER_1"/>
    <property type="match status" value="1"/>
</dbReference>
<dbReference type="InterPro" id="IPR017871">
    <property type="entry name" value="ABC_transporter-like_CS"/>
</dbReference>
<dbReference type="PROSITE" id="PS50929">
    <property type="entry name" value="ABC_TM1F"/>
    <property type="match status" value="1"/>
</dbReference>
<evidence type="ECO:0000259" key="9">
    <source>
        <dbReference type="PROSITE" id="PS50929"/>
    </source>
</evidence>
<keyword evidence="2 7" id="KW-0812">Transmembrane</keyword>
<dbReference type="Pfam" id="PF00664">
    <property type="entry name" value="ABC_membrane"/>
    <property type="match status" value="1"/>
</dbReference>
<dbReference type="InterPro" id="IPR003593">
    <property type="entry name" value="AAA+_ATPase"/>
</dbReference>
<accession>A0ABR9F4W8</accession>
<gene>
    <name evidence="10" type="ORF">EI168_14920</name>
</gene>
<evidence type="ECO:0000256" key="5">
    <source>
        <dbReference type="ARBA" id="ARBA00022989"/>
    </source>
</evidence>
<dbReference type="InterPro" id="IPR011527">
    <property type="entry name" value="ABC1_TM_dom"/>
</dbReference>
<dbReference type="RefSeq" id="WP_192536199.1">
    <property type="nucleotide sequence ID" value="NZ_CP189764.1"/>
</dbReference>
<dbReference type="EMBL" id="RRZD01000016">
    <property type="protein sequence ID" value="MBE0401379.1"/>
    <property type="molecule type" value="Genomic_DNA"/>
</dbReference>
<evidence type="ECO:0000259" key="8">
    <source>
        <dbReference type="PROSITE" id="PS50893"/>
    </source>
</evidence>
<proteinExistence type="predicted"/>
<dbReference type="PANTHER" id="PTHR24221:SF397">
    <property type="entry name" value="ABC TRANSPORTER, ATP-BINDING TRANSMEMBRANE PROTEIN"/>
    <property type="match status" value="1"/>
</dbReference>
<dbReference type="Gene3D" id="3.40.50.300">
    <property type="entry name" value="P-loop containing nucleotide triphosphate hydrolases"/>
    <property type="match status" value="1"/>
</dbReference>
<dbReference type="SUPFAM" id="SSF52540">
    <property type="entry name" value="P-loop containing nucleoside triphosphate hydrolases"/>
    <property type="match status" value="1"/>
</dbReference>
<dbReference type="Pfam" id="PF00005">
    <property type="entry name" value="ABC_tran"/>
    <property type="match status" value="1"/>
</dbReference>
<keyword evidence="3" id="KW-0547">Nucleotide-binding</keyword>
<dbReference type="SMART" id="SM00382">
    <property type="entry name" value="AAA"/>
    <property type="match status" value="1"/>
</dbReference>
<dbReference type="SUPFAM" id="SSF90123">
    <property type="entry name" value="ABC transporter transmembrane region"/>
    <property type="match status" value="1"/>
</dbReference>
<dbReference type="InterPro" id="IPR027417">
    <property type="entry name" value="P-loop_NTPase"/>
</dbReference>
<feature type="transmembrane region" description="Helical" evidence="7">
    <location>
        <begin position="71"/>
        <end position="88"/>
    </location>
</feature>
<dbReference type="InterPro" id="IPR003439">
    <property type="entry name" value="ABC_transporter-like_ATP-bd"/>
</dbReference>
<dbReference type="Proteomes" id="UP001645039">
    <property type="component" value="Unassembled WGS sequence"/>
</dbReference>
<feature type="transmembrane region" description="Helical" evidence="7">
    <location>
        <begin position="146"/>
        <end position="167"/>
    </location>
</feature>
<dbReference type="InterPro" id="IPR036640">
    <property type="entry name" value="ABC1_TM_sf"/>
</dbReference>